<dbReference type="SUPFAM" id="SSF49265">
    <property type="entry name" value="Fibronectin type III"/>
    <property type="match status" value="2"/>
</dbReference>
<dbReference type="InterPro" id="IPR036116">
    <property type="entry name" value="FN3_sf"/>
</dbReference>
<reference evidence="3" key="1">
    <citation type="submission" date="2021-12" db="EMBL/GenBank/DDBJ databases">
        <authorList>
            <person name="King R."/>
        </authorList>
    </citation>
    <scope>NUCLEOTIDE SEQUENCE</scope>
</reference>
<dbReference type="InterPro" id="IPR003961">
    <property type="entry name" value="FN3_dom"/>
</dbReference>
<proteinExistence type="predicted"/>
<sequence>MQWFGFVLLATVSQAAVLPTKSVNEQENDIPVPNLTSLIAEDPFAFKLGWEPVKSDAADPILGYKVKIWEQPKRKVYKYETVDGIKELVEEYAPAKFPMTSDAPDFEPKEVVIVKADKHEAKGKNMNQGVIYEFRVQAFTKNGDGPLSAPMRLQFQKPKNDDHKRDIGIGVTWEPVYSPSSNPVVGYKVKVWEQQTGIVYEYIMIDGVLQLVEREVLVPFFCVLLLVAVAKASVLKTAEDIPAPHLLRLVSLDPPGFKIEWNPVKSKDEADPVIGYKVKIWEQQSVKTYNYETVDGIPTLVQQSALNPVRVLAYSKNFEGQLSNGMRIKLE</sequence>
<evidence type="ECO:0000313" key="3">
    <source>
        <dbReference type="EMBL" id="CAH0407169.1"/>
    </source>
</evidence>
<feature type="domain" description="Fibronectin type-III" evidence="2">
    <location>
        <begin position="40"/>
        <end position="151"/>
    </location>
</feature>
<feature type="chain" id="PRO_5045634373" description="Fibronectin type-III domain-containing protein" evidence="1">
    <location>
        <begin position="16"/>
        <end position="331"/>
    </location>
</feature>
<organism evidence="3 4">
    <name type="scientific">Chilo suppressalis</name>
    <name type="common">Asiatic rice borer moth</name>
    <dbReference type="NCBI Taxonomy" id="168631"/>
    <lineage>
        <taxon>Eukaryota</taxon>
        <taxon>Metazoa</taxon>
        <taxon>Ecdysozoa</taxon>
        <taxon>Arthropoda</taxon>
        <taxon>Hexapoda</taxon>
        <taxon>Insecta</taxon>
        <taxon>Pterygota</taxon>
        <taxon>Neoptera</taxon>
        <taxon>Endopterygota</taxon>
        <taxon>Lepidoptera</taxon>
        <taxon>Glossata</taxon>
        <taxon>Ditrysia</taxon>
        <taxon>Pyraloidea</taxon>
        <taxon>Crambidae</taxon>
        <taxon>Crambinae</taxon>
        <taxon>Chilo</taxon>
    </lineage>
</organism>
<feature type="signal peptide" evidence="1">
    <location>
        <begin position="1"/>
        <end position="15"/>
    </location>
</feature>
<dbReference type="CDD" id="cd00063">
    <property type="entry name" value="FN3"/>
    <property type="match status" value="2"/>
</dbReference>
<evidence type="ECO:0000259" key="2">
    <source>
        <dbReference type="Pfam" id="PF00041"/>
    </source>
</evidence>
<gene>
    <name evidence="3" type="ORF">CHILSU_LOCUS10565</name>
</gene>
<dbReference type="InterPro" id="IPR013783">
    <property type="entry name" value="Ig-like_fold"/>
</dbReference>
<dbReference type="EMBL" id="OU963901">
    <property type="protein sequence ID" value="CAH0407169.1"/>
    <property type="molecule type" value="Genomic_DNA"/>
</dbReference>
<name>A0ABN8BIG0_CHISP</name>
<keyword evidence="1" id="KW-0732">Signal</keyword>
<dbReference type="Gene3D" id="2.60.40.10">
    <property type="entry name" value="Immunoglobulins"/>
    <property type="match status" value="2"/>
</dbReference>
<keyword evidence="4" id="KW-1185">Reference proteome</keyword>
<protein>
    <recommendedName>
        <fullName evidence="2">Fibronectin type-III domain-containing protein</fullName>
    </recommendedName>
</protein>
<dbReference type="Pfam" id="PF00041">
    <property type="entry name" value="fn3"/>
    <property type="match status" value="1"/>
</dbReference>
<accession>A0ABN8BIG0</accession>
<evidence type="ECO:0000313" key="4">
    <source>
        <dbReference type="Proteomes" id="UP001153292"/>
    </source>
</evidence>
<evidence type="ECO:0000256" key="1">
    <source>
        <dbReference type="SAM" id="SignalP"/>
    </source>
</evidence>
<dbReference type="Proteomes" id="UP001153292">
    <property type="component" value="Chromosome 8"/>
</dbReference>